<dbReference type="EMBL" id="UZAG01019347">
    <property type="protein sequence ID" value="VDO43344.1"/>
    <property type="molecule type" value="Genomic_DNA"/>
</dbReference>
<reference evidence="1 2" key="1">
    <citation type="submission" date="2018-11" db="EMBL/GenBank/DDBJ databases">
        <authorList>
            <consortium name="Pathogen Informatics"/>
        </authorList>
    </citation>
    <scope>NUCLEOTIDE SEQUENCE [LARGE SCALE GENOMIC DNA]</scope>
</reference>
<proteinExistence type="predicted"/>
<gene>
    <name evidence="1" type="ORF">BTMF_LOCUS12649</name>
</gene>
<dbReference type="Proteomes" id="UP000280834">
    <property type="component" value="Unassembled WGS sequence"/>
</dbReference>
<evidence type="ECO:0000313" key="2">
    <source>
        <dbReference type="Proteomes" id="UP000280834"/>
    </source>
</evidence>
<name>A0A3P7W7R5_9BILA</name>
<sequence>MGMLQWSNRYLLHIQQMCIPDTTIIDHEFKHTINIRKFKLCFQFAIVIFESCPNKWINTGKF</sequence>
<accession>A0A3P7W7R5</accession>
<dbReference type="AlphaFoldDB" id="A0A3P7W7R5"/>
<keyword evidence="2" id="KW-1185">Reference proteome</keyword>
<protein>
    <submittedName>
        <fullName evidence="1">Uncharacterized protein</fullName>
    </submittedName>
</protein>
<organism evidence="1 2">
    <name type="scientific">Brugia timori</name>
    <dbReference type="NCBI Taxonomy" id="42155"/>
    <lineage>
        <taxon>Eukaryota</taxon>
        <taxon>Metazoa</taxon>
        <taxon>Ecdysozoa</taxon>
        <taxon>Nematoda</taxon>
        <taxon>Chromadorea</taxon>
        <taxon>Rhabditida</taxon>
        <taxon>Spirurina</taxon>
        <taxon>Spiruromorpha</taxon>
        <taxon>Filarioidea</taxon>
        <taxon>Onchocercidae</taxon>
        <taxon>Brugia</taxon>
    </lineage>
</organism>
<evidence type="ECO:0000313" key="1">
    <source>
        <dbReference type="EMBL" id="VDO43344.1"/>
    </source>
</evidence>